<sequence length="64" mass="7446">MTTNYFARTSDQPYNRHRYKVWCTDGSVKILNDYDDVLTAWWNFPHYCSHVEVIDAKTPGGGFG</sequence>
<evidence type="ECO:0000313" key="2">
    <source>
        <dbReference type="Proteomes" id="UP000829362"/>
    </source>
</evidence>
<accession>A0AC61TSD7</accession>
<name>A0AC61TSD7_9CAUD</name>
<keyword evidence="2" id="KW-1185">Reference proteome</keyword>
<dbReference type="EMBL" id="OL473597">
    <property type="protein sequence ID" value="UNH61143.1"/>
    <property type="molecule type" value="Genomic_DNA"/>
</dbReference>
<organism evidence="1 2">
    <name type="scientific">Synechococcus phage S-SZBM1</name>
    <dbReference type="NCBI Taxonomy" id="2926475"/>
    <lineage>
        <taxon>Viruses</taxon>
        <taxon>Duplodnaviria</taxon>
        <taxon>Heunggongvirae</taxon>
        <taxon>Uroviricota</taxon>
        <taxon>Caudoviricetes</taxon>
        <taxon>Pantevenvirales</taxon>
        <taxon>Kyanoviridae</taxon>
        <taxon>Shenzhenivirus</taxon>
        <taxon>Shenzhenivirus sszbm1</taxon>
    </lineage>
</organism>
<proteinExistence type="predicted"/>
<gene>
    <name evidence="1" type="ORF">SSZBM1_26</name>
</gene>
<reference evidence="1" key="1">
    <citation type="submission" date="2021-11" db="EMBL/GenBank/DDBJ databases">
        <authorList>
            <person name="Rong C."/>
            <person name="Yang Y."/>
            <person name="Li S."/>
            <person name="Zhou K."/>
            <person name="Xu Y."/>
            <person name="Zhang R."/>
            <person name="Zhang Y."/>
        </authorList>
    </citation>
    <scope>NUCLEOTIDE SEQUENCE</scope>
</reference>
<protein>
    <submittedName>
        <fullName evidence="1">Uncharacterized protein</fullName>
    </submittedName>
</protein>
<evidence type="ECO:0000313" key="1">
    <source>
        <dbReference type="EMBL" id="UNH61143.1"/>
    </source>
</evidence>
<dbReference type="Proteomes" id="UP000829362">
    <property type="component" value="Segment"/>
</dbReference>